<accession>A0A4Q7UJU2</accession>
<dbReference type="EMBL" id="SHKK01000001">
    <property type="protein sequence ID" value="RZT81184.1"/>
    <property type="molecule type" value="Genomic_DNA"/>
</dbReference>
<keyword evidence="2" id="KW-0472">Membrane</keyword>
<proteinExistence type="predicted"/>
<comment type="caution">
    <text evidence="3">The sequence shown here is derived from an EMBL/GenBank/DDBJ whole genome shotgun (WGS) entry which is preliminary data.</text>
</comment>
<name>A0A4Q7UJU2_9ACTN</name>
<evidence type="ECO:0000313" key="4">
    <source>
        <dbReference type="Proteomes" id="UP000293781"/>
    </source>
</evidence>
<feature type="compositionally biased region" description="Basic and acidic residues" evidence="1">
    <location>
        <begin position="54"/>
        <end position="66"/>
    </location>
</feature>
<evidence type="ECO:0000256" key="2">
    <source>
        <dbReference type="SAM" id="Phobius"/>
    </source>
</evidence>
<feature type="region of interest" description="Disordered" evidence="1">
    <location>
        <begin position="47"/>
        <end position="66"/>
    </location>
</feature>
<protein>
    <submittedName>
        <fullName evidence="3">Uncharacterized protein</fullName>
    </submittedName>
</protein>
<keyword evidence="2" id="KW-1133">Transmembrane helix</keyword>
<evidence type="ECO:0000313" key="3">
    <source>
        <dbReference type="EMBL" id="RZT81184.1"/>
    </source>
</evidence>
<dbReference type="AlphaFoldDB" id="A0A4Q7UJU2"/>
<feature type="transmembrane region" description="Helical" evidence="2">
    <location>
        <begin position="6"/>
        <end position="26"/>
    </location>
</feature>
<sequence>MFNLAVAVALGLVAVLAVVRLTMWFLRAMRRGAASLPGALKSLTVEPPQGRAFNDSRDVWPMPKDD</sequence>
<reference evidence="3 4" key="1">
    <citation type="submission" date="2019-02" db="EMBL/GenBank/DDBJ databases">
        <title>Sequencing the genomes of 1000 actinobacteria strains.</title>
        <authorList>
            <person name="Klenk H.-P."/>
        </authorList>
    </citation>
    <scope>NUCLEOTIDE SEQUENCE [LARGE SCALE GENOMIC DNA]</scope>
    <source>
        <strain evidence="3 4">DSM 45888</strain>
    </source>
</reference>
<keyword evidence="4" id="KW-1185">Reference proteome</keyword>
<keyword evidence="2" id="KW-0812">Transmembrane</keyword>
<gene>
    <name evidence="3" type="ORF">EV382_4457</name>
</gene>
<dbReference type="Proteomes" id="UP000293781">
    <property type="component" value="Unassembled WGS sequence"/>
</dbReference>
<evidence type="ECO:0000256" key="1">
    <source>
        <dbReference type="SAM" id="MobiDB-lite"/>
    </source>
</evidence>
<organism evidence="3 4">
    <name type="scientific">Micromonospora violae</name>
    <dbReference type="NCBI Taxonomy" id="1278207"/>
    <lineage>
        <taxon>Bacteria</taxon>
        <taxon>Bacillati</taxon>
        <taxon>Actinomycetota</taxon>
        <taxon>Actinomycetes</taxon>
        <taxon>Micromonosporales</taxon>
        <taxon>Micromonosporaceae</taxon>
        <taxon>Micromonospora</taxon>
    </lineage>
</organism>